<evidence type="ECO:0000256" key="7">
    <source>
        <dbReference type="ARBA" id="ARBA00023065"/>
    </source>
</evidence>
<feature type="compositionally biased region" description="Polar residues" evidence="9">
    <location>
        <begin position="490"/>
        <end position="507"/>
    </location>
</feature>
<keyword evidence="3" id="KW-0813">Transport</keyword>
<evidence type="ECO:0000256" key="10">
    <source>
        <dbReference type="SAM" id="Phobius"/>
    </source>
</evidence>
<proteinExistence type="inferred from homology"/>
<protein>
    <recommendedName>
        <fullName evidence="11">SLC41A/MgtE integral membrane domain-containing protein</fullName>
    </recommendedName>
</protein>
<feature type="transmembrane region" description="Helical" evidence="10">
    <location>
        <begin position="325"/>
        <end position="346"/>
    </location>
</feature>
<dbReference type="EMBL" id="JBBXMP010000951">
    <property type="protein sequence ID" value="KAL0056787.1"/>
    <property type="molecule type" value="Genomic_DNA"/>
</dbReference>
<gene>
    <name evidence="12" type="ORF">AAF712_016601</name>
</gene>
<dbReference type="SUPFAM" id="SSF161093">
    <property type="entry name" value="MgtE membrane domain-like"/>
    <property type="match status" value="3"/>
</dbReference>
<dbReference type="InterPro" id="IPR045349">
    <property type="entry name" value="SLC41A1-3"/>
</dbReference>
<feature type="transmembrane region" description="Helical" evidence="10">
    <location>
        <begin position="217"/>
        <end position="242"/>
    </location>
</feature>
<feature type="compositionally biased region" description="Basic and acidic residues" evidence="9">
    <location>
        <begin position="117"/>
        <end position="126"/>
    </location>
</feature>
<reference evidence="12 13" key="1">
    <citation type="submission" date="2024-05" db="EMBL/GenBank/DDBJ databases">
        <title>A draft genome resource for the thread blight pathogen Marasmius tenuissimus strain MS-2.</title>
        <authorList>
            <person name="Yulfo-Soto G.E."/>
            <person name="Baruah I.K."/>
            <person name="Amoako-Attah I."/>
            <person name="Bukari Y."/>
            <person name="Meinhardt L.W."/>
            <person name="Bailey B.A."/>
            <person name="Cohen S.P."/>
        </authorList>
    </citation>
    <scope>NUCLEOTIDE SEQUENCE [LARGE SCALE GENOMIC DNA]</scope>
    <source>
        <strain evidence="12 13">MS-2</strain>
    </source>
</reference>
<feature type="non-terminal residue" evidence="12">
    <location>
        <position position="620"/>
    </location>
</feature>
<feature type="region of interest" description="Disordered" evidence="9">
    <location>
        <begin position="45"/>
        <end position="127"/>
    </location>
</feature>
<evidence type="ECO:0000256" key="1">
    <source>
        <dbReference type="ARBA" id="ARBA00004141"/>
    </source>
</evidence>
<evidence type="ECO:0000256" key="3">
    <source>
        <dbReference type="ARBA" id="ARBA00022448"/>
    </source>
</evidence>
<evidence type="ECO:0000256" key="6">
    <source>
        <dbReference type="ARBA" id="ARBA00022989"/>
    </source>
</evidence>
<feature type="compositionally biased region" description="Low complexity" evidence="9">
    <location>
        <begin position="511"/>
        <end position="521"/>
    </location>
</feature>
<dbReference type="InterPro" id="IPR036739">
    <property type="entry name" value="SLC41_membr_dom_sf"/>
</dbReference>
<evidence type="ECO:0000259" key="11">
    <source>
        <dbReference type="Pfam" id="PF01769"/>
    </source>
</evidence>
<keyword evidence="8 10" id="KW-0472">Membrane</keyword>
<keyword evidence="5" id="KW-0460">Magnesium</keyword>
<keyword evidence="13" id="KW-1185">Reference proteome</keyword>
<feature type="transmembrane region" description="Helical" evidence="10">
    <location>
        <begin position="529"/>
        <end position="549"/>
    </location>
</feature>
<dbReference type="Gene3D" id="1.10.357.20">
    <property type="entry name" value="SLC41 divalent cation transporters, integral membrane domain"/>
    <property type="match status" value="3"/>
</dbReference>
<keyword evidence="7" id="KW-0406">Ion transport</keyword>
<dbReference type="Proteomes" id="UP001437256">
    <property type="component" value="Unassembled WGS sequence"/>
</dbReference>
<evidence type="ECO:0000256" key="9">
    <source>
        <dbReference type="SAM" id="MobiDB-lite"/>
    </source>
</evidence>
<feature type="domain" description="SLC41A/MgtE integral membrane" evidence="11">
    <location>
        <begin position="535"/>
        <end position="617"/>
    </location>
</feature>
<evidence type="ECO:0000256" key="2">
    <source>
        <dbReference type="ARBA" id="ARBA00009749"/>
    </source>
</evidence>
<keyword evidence="6 10" id="KW-1133">Transmembrane helix</keyword>
<evidence type="ECO:0000256" key="8">
    <source>
        <dbReference type="ARBA" id="ARBA00023136"/>
    </source>
</evidence>
<feature type="transmembrane region" description="Helical" evidence="10">
    <location>
        <begin position="280"/>
        <end position="313"/>
    </location>
</feature>
<comment type="subcellular location">
    <subcellularLocation>
        <location evidence="1">Membrane</location>
        <topology evidence="1">Multi-pass membrane protein</topology>
    </subcellularLocation>
</comment>
<evidence type="ECO:0000256" key="4">
    <source>
        <dbReference type="ARBA" id="ARBA00022692"/>
    </source>
</evidence>
<comment type="caution">
    <text evidence="12">The sequence shown here is derived from an EMBL/GenBank/DDBJ whole genome shotgun (WGS) entry which is preliminary data.</text>
</comment>
<feature type="transmembrane region" description="Helical" evidence="10">
    <location>
        <begin position="421"/>
        <end position="439"/>
    </location>
</feature>
<accession>A0ABR2Z8H3</accession>
<evidence type="ECO:0000256" key="5">
    <source>
        <dbReference type="ARBA" id="ARBA00022842"/>
    </source>
</evidence>
<feature type="compositionally biased region" description="Basic and acidic residues" evidence="9">
    <location>
        <begin position="59"/>
        <end position="92"/>
    </location>
</feature>
<feature type="compositionally biased region" description="Basic and acidic residues" evidence="9">
    <location>
        <begin position="460"/>
        <end position="485"/>
    </location>
</feature>
<name>A0ABR2Z8H3_9AGAR</name>
<comment type="similarity">
    <text evidence="2">Belongs to the SLC41A transporter family.</text>
</comment>
<keyword evidence="4 10" id="KW-0812">Transmembrane</keyword>
<feature type="region of interest" description="Disordered" evidence="9">
    <location>
        <begin position="460"/>
        <end position="523"/>
    </location>
</feature>
<feature type="transmembrane region" description="Helical" evidence="10">
    <location>
        <begin position="555"/>
        <end position="580"/>
    </location>
</feature>
<sequence>MPGGGYGKVVDANKLRDGGKRTRHACGFTRAHTLSFDDHDDKLFMSRNLSSPRPQNGHSEQDNIELGRIRRQEHDGDSGDDIPPERDNARSYDDEDDEENGADGDEEALLGGSSGSRDPKVEEGPAKRWPQVKSIVIESAPTLLFTTLGLLFTGKLLDQVSQWRPMKTLDQLIITIPIILNLKGNLEMNLSARLATSANSGDLNNKRTRKKVVLGNLALLQVQAAVVSFVAAALAFLLGFLLPKVKPTQEPIAARALDLLLRRRPLPHPTPSESSRHVSFQAFLTVLTVSILSASLSSILLGSLMSGIVLVCLRFSLDPDNIAPPIASCLGDLVTLCLIGATSTILVPFMHNPSIFEIPIIIVLVLILLLAVWVICLLLTLKNRHVRPLLTQGWTPLFGAMLISSGTGMILDMFVSRYQGFALLAVVISGLPGAVGAIFTSRLSTALHLESVYKRMVARDQTSRNQDDASNETSDRVPKNHRPEDDSIYPTPSSSRAASPQPESSPTGHDPTPSSSSTRTYTPPPSANLVTITLLLITLPVEVIFLSVLRGLGWLRLPIVFVLFSVGFFCIAVLISLYFARALTTFLWARGRDPDTYALPIHSAMMDLVGQSLLVLCFEI</sequence>
<feature type="compositionally biased region" description="Acidic residues" evidence="9">
    <location>
        <begin position="93"/>
        <end position="108"/>
    </location>
</feature>
<evidence type="ECO:0000313" key="13">
    <source>
        <dbReference type="Proteomes" id="UP001437256"/>
    </source>
</evidence>
<feature type="transmembrane region" description="Helical" evidence="10">
    <location>
        <begin position="358"/>
        <end position="381"/>
    </location>
</feature>
<dbReference type="PANTHER" id="PTHR16228">
    <property type="entry name" value="DIVALENT CATION TRANSPORTER SOLUTE CARRIER FAMILY 41"/>
    <property type="match status" value="1"/>
</dbReference>
<organism evidence="12 13">
    <name type="scientific">Marasmius tenuissimus</name>
    <dbReference type="NCBI Taxonomy" id="585030"/>
    <lineage>
        <taxon>Eukaryota</taxon>
        <taxon>Fungi</taxon>
        <taxon>Dikarya</taxon>
        <taxon>Basidiomycota</taxon>
        <taxon>Agaricomycotina</taxon>
        <taxon>Agaricomycetes</taxon>
        <taxon>Agaricomycetidae</taxon>
        <taxon>Agaricales</taxon>
        <taxon>Marasmiineae</taxon>
        <taxon>Marasmiaceae</taxon>
        <taxon>Marasmius</taxon>
    </lineage>
</organism>
<feature type="domain" description="SLC41A/MgtE integral membrane" evidence="11">
    <location>
        <begin position="176"/>
        <end position="338"/>
    </location>
</feature>
<feature type="transmembrane region" description="Helical" evidence="10">
    <location>
        <begin position="393"/>
        <end position="415"/>
    </location>
</feature>
<dbReference type="PANTHER" id="PTHR16228:SF7">
    <property type="entry name" value="SLC41A_MGTE INTEGRAL MEMBRANE DOMAIN-CONTAINING PROTEIN"/>
    <property type="match status" value="1"/>
</dbReference>
<dbReference type="Pfam" id="PF01769">
    <property type="entry name" value="MgtE"/>
    <property type="match status" value="2"/>
</dbReference>
<evidence type="ECO:0000313" key="12">
    <source>
        <dbReference type="EMBL" id="KAL0056787.1"/>
    </source>
</evidence>
<feature type="compositionally biased region" description="Polar residues" evidence="9">
    <location>
        <begin position="47"/>
        <end position="58"/>
    </location>
</feature>
<dbReference type="InterPro" id="IPR006667">
    <property type="entry name" value="SLC41_membr_dom"/>
</dbReference>